<accession>A0ABZ2XUZ4</accession>
<dbReference type="Proteomes" id="UP001623232">
    <property type="component" value="Chromosome"/>
</dbReference>
<protein>
    <recommendedName>
        <fullName evidence="4">Lipoprotein</fullName>
    </recommendedName>
</protein>
<feature type="signal peptide" evidence="1">
    <location>
        <begin position="1"/>
        <end position="19"/>
    </location>
</feature>
<feature type="chain" id="PRO_5046056813" description="Lipoprotein" evidence="1">
    <location>
        <begin position="20"/>
        <end position="59"/>
    </location>
</feature>
<evidence type="ECO:0000313" key="3">
    <source>
        <dbReference type="Proteomes" id="UP001623232"/>
    </source>
</evidence>
<gene>
    <name evidence="2" type="ORF">QEZ52_05125</name>
</gene>
<proteinExistence type="predicted"/>
<dbReference type="EMBL" id="CP123584">
    <property type="protein sequence ID" value="WZK89930.1"/>
    <property type="molecule type" value="Genomic_DNA"/>
</dbReference>
<reference evidence="2 3" key="1">
    <citation type="submission" date="2023-04" db="EMBL/GenBank/DDBJ databases">
        <title>Complete genome sequence of Alisedimentitalea scapharcae.</title>
        <authorList>
            <person name="Rong J.-C."/>
            <person name="Yi M.-L."/>
            <person name="Zhao Q."/>
        </authorList>
    </citation>
    <scope>NUCLEOTIDE SEQUENCE [LARGE SCALE GENOMIC DNA]</scope>
    <source>
        <strain evidence="2 3">KCTC 42119</strain>
    </source>
</reference>
<dbReference type="RefSeq" id="WP_406648415.1">
    <property type="nucleotide sequence ID" value="NZ_CP123584.1"/>
</dbReference>
<evidence type="ECO:0000256" key="1">
    <source>
        <dbReference type="SAM" id="SignalP"/>
    </source>
</evidence>
<organism evidence="2 3">
    <name type="scientific">Aliisedimentitalea scapharcae</name>
    <dbReference type="NCBI Taxonomy" id="1524259"/>
    <lineage>
        <taxon>Bacteria</taxon>
        <taxon>Pseudomonadati</taxon>
        <taxon>Pseudomonadota</taxon>
        <taxon>Alphaproteobacteria</taxon>
        <taxon>Rhodobacterales</taxon>
        <taxon>Roseobacteraceae</taxon>
        <taxon>Aliisedimentitalea</taxon>
    </lineage>
</organism>
<keyword evidence="1" id="KW-0732">Signal</keyword>
<keyword evidence="3" id="KW-1185">Reference proteome</keyword>
<name>A0ABZ2XUZ4_9RHOB</name>
<evidence type="ECO:0008006" key="4">
    <source>
        <dbReference type="Google" id="ProtNLM"/>
    </source>
</evidence>
<sequence length="59" mass="5871">MIRSVLMALFCSVLLTACGADGEPVQPSLNANVGISGSGAYVNGGVGLSQGPLNIFVGF</sequence>
<dbReference type="PROSITE" id="PS51257">
    <property type="entry name" value="PROKAR_LIPOPROTEIN"/>
    <property type="match status" value="1"/>
</dbReference>
<evidence type="ECO:0000313" key="2">
    <source>
        <dbReference type="EMBL" id="WZK89930.1"/>
    </source>
</evidence>